<keyword evidence="3" id="KW-1185">Reference proteome</keyword>
<organism evidence="2 3">
    <name type="scientific">Conger conger</name>
    <name type="common">Conger eel</name>
    <name type="synonym">Muraena conger</name>
    <dbReference type="NCBI Taxonomy" id="82655"/>
    <lineage>
        <taxon>Eukaryota</taxon>
        <taxon>Metazoa</taxon>
        <taxon>Chordata</taxon>
        <taxon>Craniata</taxon>
        <taxon>Vertebrata</taxon>
        <taxon>Euteleostomi</taxon>
        <taxon>Actinopterygii</taxon>
        <taxon>Neopterygii</taxon>
        <taxon>Teleostei</taxon>
        <taxon>Anguilliformes</taxon>
        <taxon>Congridae</taxon>
        <taxon>Conger</taxon>
    </lineage>
</organism>
<evidence type="ECO:0000313" key="3">
    <source>
        <dbReference type="Proteomes" id="UP001152803"/>
    </source>
</evidence>
<sequence>MKYQCVMLLVVLIAMAFACLGGDAVSFPWVCANYSGLCRPVCLPTELPFGPFSCGKGLVCCVSHI</sequence>
<keyword evidence="1" id="KW-0732">Signal</keyword>
<accession>A0A9Q1HRA2</accession>
<evidence type="ECO:0000313" key="2">
    <source>
        <dbReference type="EMBL" id="KAJ8256713.1"/>
    </source>
</evidence>
<dbReference type="PROSITE" id="PS51257">
    <property type="entry name" value="PROKAR_LIPOPROTEIN"/>
    <property type="match status" value="1"/>
</dbReference>
<gene>
    <name evidence="2" type="ORF">COCON_G00188650</name>
</gene>
<reference evidence="2" key="1">
    <citation type="journal article" date="2023" name="Science">
        <title>Genome structures resolve the early diversification of teleost fishes.</title>
        <authorList>
            <person name="Parey E."/>
            <person name="Louis A."/>
            <person name="Montfort J."/>
            <person name="Bouchez O."/>
            <person name="Roques C."/>
            <person name="Iampietro C."/>
            <person name="Lluch J."/>
            <person name="Castinel A."/>
            <person name="Donnadieu C."/>
            <person name="Desvignes T."/>
            <person name="Floi Bucao C."/>
            <person name="Jouanno E."/>
            <person name="Wen M."/>
            <person name="Mejri S."/>
            <person name="Dirks R."/>
            <person name="Jansen H."/>
            <person name="Henkel C."/>
            <person name="Chen W.J."/>
            <person name="Zahm M."/>
            <person name="Cabau C."/>
            <person name="Klopp C."/>
            <person name="Thompson A.W."/>
            <person name="Robinson-Rechavi M."/>
            <person name="Braasch I."/>
            <person name="Lecointre G."/>
            <person name="Bobe J."/>
            <person name="Postlethwait J.H."/>
            <person name="Berthelot C."/>
            <person name="Roest Crollius H."/>
            <person name="Guiguen Y."/>
        </authorList>
    </citation>
    <scope>NUCLEOTIDE SEQUENCE</scope>
    <source>
        <strain evidence="2">Concon-B</strain>
    </source>
</reference>
<comment type="caution">
    <text evidence="2">The sequence shown here is derived from an EMBL/GenBank/DDBJ whole genome shotgun (WGS) entry which is preliminary data.</text>
</comment>
<evidence type="ECO:0000256" key="1">
    <source>
        <dbReference type="SAM" id="SignalP"/>
    </source>
</evidence>
<feature type="signal peptide" evidence="1">
    <location>
        <begin position="1"/>
        <end position="24"/>
    </location>
</feature>
<protein>
    <recommendedName>
        <fullName evidence="4">Beta-defensin</fullName>
    </recommendedName>
</protein>
<evidence type="ECO:0008006" key="4">
    <source>
        <dbReference type="Google" id="ProtNLM"/>
    </source>
</evidence>
<feature type="chain" id="PRO_5040834350" description="Beta-defensin" evidence="1">
    <location>
        <begin position="25"/>
        <end position="65"/>
    </location>
</feature>
<dbReference type="Proteomes" id="UP001152803">
    <property type="component" value="Unassembled WGS sequence"/>
</dbReference>
<dbReference type="EMBL" id="JAFJMO010000014">
    <property type="protein sequence ID" value="KAJ8256713.1"/>
    <property type="molecule type" value="Genomic_DNA"/>
</dbReference>
<name>A0A9Q1HRA2_CONCO</name>
<dbReference type="AlphaFoldDB" id="A0A9Q1HRA2"/>
<proteinExistence type="predicted"/>
<dbReference type="OrthoDB" id="8776723at2759"/>